<dbReference type="EMBL" id="JAAIIF010000018">
    <property type="protein sequence ID" value="NMM96921.1"/>
    <property type="molecule type" value="Genomic_DNA"/>
</dbReference>
<dbReference type="AlphaFoldDB" id="A0A7Y0EV04"/>
<feature type="region of interest" description="Disordered" evidence="1">
    <location>
        <begin position="77"/>
        <end position="154"/>
    </location>
</feature>
<name>A0A7Y0EV04_9BIFI</name>
<keyword evidence="4" id="KW-1185">Reference proteome</keyword>
<keyword evidence="3" id="KW-0418">Kinase</keyword>
<feature type="compositionally biased region" description="Basic residues" evidence="1">
    <location>
        <begin position="109"/>
        <end position="123"/>
    </location>
</feature>
<keyword evidence="3" id="KW-0808">Transferase</keyword>
<keyword evidence="2" id="KW-0812">Transmembrane</keyword>
<dbReference type="GO" id="GO:0016301">
    <property type="term" value="F:kinase activity"/>
    <property type="evidence" value="ECO:0007669"/>
    <property type="project" value="UniProtKB-KW"/>
</dbReference>
<evidence type="ECO:0000313" key="4">
    <source>
        <dbReference type="Proteomes" id="UP000529710"/>
    </source>
</evidence>
<keyword evidence="2" id="KW-1133">Transmembrane helix</keyword>
<evidence type="ECO:0000256" key="2">
    <source>
        <dbReference type="SAM" id="Phobius"/>
    </source>
</evidence>
<feature type="region of interest" description="Disordered" evidence="1">
    <location>
        <begin position="183"/>
        <end position="246"/>
    </location>
</feature>
<gene>
    <name evidence="3" type="ORF">G1C98_1659</name>
</gene>
<dbReference type="Proteomes" id="UP000529710">
    <property type="component" value="Unassembled WGS sequence"/>
</dbReference>
<organism evidence="3 4">
    <name type="scientific">Bifidobacterium erythrocebi</name>
    <dbReference type="NCBI Taxonomy" id="2675325"/>
    <lineage>
        <taxon>Bacteria</taxon>
        <taxon>Bacillati</taxon>
        <taxon>Actinomycetota</taxon>
        <taxon>Actinomycetes</taxon>
        <taxon>Bifidobacteriales</taxon>
        <taxon>Bifidobacteriaceae</taxon>
        <taxon>Bifidobacterium</taxon>
    </lineage>
</organism>
<feature type="compositionally biased region" description="Gly residues" evidence="1">
    <location>
        <begin position="89"/>
        <end position="100"/>
    </location>
</feature>
<evidence type="ECO:0000256" key="1">
    <source>
        <dbReference type="SAM" id="MobiDB-lite"/>
    </source>
</evidence>
<accession>A0A7Y0EV04</accession>
<evidence type="ECO:0000313" key="3">
    <source>
        <dbReference type="EMBL" id="NMM96921.1"/>
    </source>
</evidence>
<sequence length="385" mass="40240">MPEEFCEQCGQPLVSNARFCTACGWETGSQATLPLPQGVMGGYGNSGYQTQDYPQQGEPTPLEEFEQEFENQATYEPAYDPYGQYGTTDGYGDGSNGGQGNDNNSGNGKGKRKSKGAKSKASKKSTGTGAAKSAAKSKVSTGKAGNKASSARKHPATTAVIVILVCIVVVFSGIGIVRMMTSDRETGSGSDSSSSATTSGTASGNTHTGSGTANQSNQSSKQSGKSSTTDTKSKKTKTKQQDAQPSAGGVYANARFGYAVTIPAGFIWNPEATNGDGRTFTNNQTGMTITVWGSYNALNETPESAFEQTTAGHQVAYQQVTDTEFTASWEENGTITYVREMVSAGAIHAVQFDYPSAQRNDCDRIVEQVVPTLTVSDAASGASGQ</sequence>
<feature type="compositionally biased region" description="Low complexity" evidence="1">
    <location>
        <begin position="124"/>
        <end position="145"/>
    </location>
</feature>
<reference evidence="3 4" key="1">
    <citation type="submission" date="2020-02" db="EMBL/GenBank/DDBJ databases">
        <title>Characterization of phylogenetic diversity of novel bifidobacterial species isolated in Czech ZOOs.</title>
        <authorList>
            <person name="Lugli G.A."/>
            <person name="Vera N.B."/>
            <person name="Ventura M."/>
        </authorList>
    </citation>
    <scope>NUCLEOTIDE SEQUENCE [LARGE SCALE GENOMIC DNA]</scope>
    <source>
        <strain evidence="3 4">DSM 109960</strain>
    </source>
</reference>
<feature type="compositionally biased region" description="Low complexity" evidence="1">
    <location>
        <begin position="187"/>
        <end position="230"/>
    </location>
</feature>
<proteinExistence type="predicted"/>
<keyword evidence="2" id="KW-0472">Membrane</keyword>
<protein>
    <submittedName>
        <fullName evidence="3">Serine-threonine protein kinase</fullName>
    </submittedName>
</protein>
<comment type="caution">
    <text evidence="3">The sequence shown here is derived from an EMBL/GenBank/DDBJ whole genome shotgun (WGS) entry which is preliminary data.</text>
</comment>
<feature type="transmembrane region" description="Helical" evidence="2">
    <location>
        <begin position="156"/>
        <end position="177"/>
    </location>
</feature>
<dbReference type="RefSeq" id="WP_169080799.1">
    <property type="nucleotide sequence ID" value="NZ_JAAIIF010000018.1"/>
</dbReference>